<reference evidence="15" key="1">
    <citation type="submission" date="2020-10" db="EMBL/GenBank/DDBJ databases">
        <authorList>
            <person name="Gilroy R."/>
        </authorList>
    </citation>
    <scope>NUCLEOTIDE SEQUENCE</scope>
    <source>
        <strain evidence="15">21143</strain>
    </source>
</reference>
<dbReference type="GO" id="GO:0046872">
    <property type="term" value="F:metal ion binding"/>
    <property type="evidence" value="ECO:0007669"/>
    <property type="project" value="UniProtKB-KW"/>
</dbReference>
<feature type="domain" description="HD" evidence="13">
    <location>
        <begin position="265"/>
        <end position="348"/>
    </location>
</feature>
<accession>A0A9D1GEV2</accession>
<feature type="domain" description="tRNA nucleotidyltransferase/poly(A) polymerase RNA and SrmB- binding" evidence="14">
    <location>
        <begin position="186"/>
        <end position="246"/>
    </location>
</feature>
<comment type="cofactor">
    <cofactor evidence="1">
        <name>Mg(2+)</name>
        <dbReference type="ChEBI" id="CHEBI:18420"/>
    </cofactor>
</comment>
<evidence type="ECO:0000256" key="11">
    <source>
        <dbReference type="RuleBase" id="RU003953"/>
    </source>
</evidence>
<keyword evidence="3" id="KW-0819">tRNA processing</keyword>
<dbReference type="Proteomes" id="UP000886722">
    <property type="component" value="Unassembled WGS sequence"/>
</dbReference>
<evidence type="ECO:0000256" key="6">
    <source>
        <dbReference type="ARBA" id="ARBA00022741"/>
    </source>
</evidence>
<organism evidence="15 16">
    <name type="scientific">Candidatus Caccoplasma intestinavium</name>
    <dbReference type="NCBI Taxonomy" id="2840716"/>
    <lineage>
        <taxon>Bacteria</taxon>
        <taxon>Pseudomonadati</taxon>
        <taxon>Bacteroidota</taxon>
        <taxon>Bacteroidia</taxon>
        <taxon>Bacteroidales</taxon>
        <taxon>Bacteroidaceae</taxon>
        <taxon>Bacteroidaceae incertae sedis</taxon>
        <taxon>Candidatus Caccoplasma</taxon>
    </lineage>
</organism>
<dbReference type="InterPro" id="IPR032828">
    <property type="entry name" value="PolyA_RNA-bd"/>
</dbReference>
<dbReference type="GO" id="GO:0005524">
    <property type="term" value="F:ATP binding"/>
    <property type="evidence" value="ECO:0007669"/>
    <property type="project" value="UniProtKB-KW"/>
</dbReference>
<evidence type="ECO:0000259" key="13">
    <source>
        <dbReference type="Pfam" id="PF01966"/>
    </source>
</evidence>
<dbReference type="Pfam" id="PF01966">
    <property type="entry name" value="HD"/>
    <property type="match status" value="1"/>
</dbReference>
<evidence type="ECO:0000256" key="7">
    <source>
        <dbReference type="ARBA" id="ARBA00022800"/>
    </source>
</evidence>
<keyword evidence="8" id="KW-0067">ATP-binding</keyword>
<reference evidence="15" key="2">
    <citation type="journal article" date="2021" name="PeerJ">
        <title>Extensive microbial diversity within the chicken gut microbiome revealed by metagenomics and culture.</title>
        <authorList>
            <person name="Gilroy R."/>
            <person name="Ravi A."/>
            <person name="Getino M."/>
            <person name="Pursley I."/>
            <person name="Horton D.L."/>
            <person name="Alikhan N.F."/>
            <person name="Baker D."/>
            <person name="Gharbi K."/>
            <person name="Hall N."/>
            <person name="Watson M."/>
            <person name="Adriaenssens E.M."/>
            <person name="Foster-Nyarko E."/>
            <person name="Jarju S."/>
            <person name="Secka A."/>
            <person name="Antonio M."/>
            <person name="Oren A."/>
            <person name="Chaudhuri R.R."/>
            <person name="La Ragione R."/>
            <person name="Hildebrand F."/>
            <person name="Pallen M.J."/>
        </authorList>
    </citation>
    <scope>NUCLEOTIDE SEQUENCE</scope>
    <source>
        <strain evidence="15">21143</strain>
    </source>
</reference>
<dbReference type="NCBIfam" id="TIGR00277">
    <property type="entry name" value="HDIG"/>
    <property type="match status" value="1"/>
</dbReference>
<dbReference type="AlphaFoldDB" id="A0A9D1GEV2"/>
<evidence type="ECO:0000313" key="16">
    <source>
        <dbReference type="Proteomes" id="UP000886722"/>
    </source>
</evidence>
<dbReference type="CDD" id="cd05398">
    <property type="entry name" value="NT_ClassII-CCAase"/>
    <property type="match status" value="1"/>
</dbReference>
<evidence type="ECO:0000256" key="8">
    <source>
        <dbReference type="ARBA" id="ARBA00022840"/>
    </source>
</evidence>
<evidence type="ECO:0000256" key="2">
    <source>
        <dbReference type="ARBA" id="ARBA00022679"/>
    </source>
</evidence>
<dbReference type="Gene3D" id="3.30.460.10">
    <property type="entry name" value="Beta Polymerase, domain 2"/>
    <property type="match status" value="1"/>
</dbReference>
<dbReference type="SUPFAM" id="SSF81891">
    <property type="entry name" value="Poly A polymerase C-terminal region-like"/>
    <property type="match status" value="1"/>
</dbReference>
<keyword evidence="6" id="KW-0547">Nucleotide-binding</keyword>
<dbReference type="InterPro" id="IPR003607">
    <property type="entry name" value="HD/PDEase_dom"/>
</dbReference>
<dbReference type="InterPro" id="IPR006675">
    <property type="entry name" value="HDIG_dom"/>
</dbReference>
<proteinExistence type="inferred from homology"/>
<keyword evidence="7" id="KW-0692">RNA repair</keyword>
<evidence type="ECO:0000256" key="1">
    <source>
        <dbReference type="ARBA" id="ARBA00001946"/>
    </source>
</evidence>
<evidence type="ECO:0000256" key="4">
    <source>
        <dbReference type="ARBA" id="ARBA00022695"/>
    </source>
</evidence>
<dbReference type="InterPro" id="IPR043519">
    <property type="entry name" value="NT_sf"/>
</dbReference>
<evidence type="ECO:0000256" key="5">
    <source>
        <dbReference type="ARBA" id="ARBA00022723"/>
    </source>
</evidence>
<dbReference type="InterPro" id="IPR006674">
    <property type="entry name" value="HD_domain"/>
</dbReference>
<comment type="caution">
    <text evidence="15">The sequence shown here is derived from an EMBL/GenBank/DDBJ whole genome shotgun (WGS) entry which is preliminary data.</text>
</comment>
<keyword evidence="10 11" id="KW-0694">RNA-binding</keyword>
<sequence length="479" mass="54266">MRLDDSLLQKHLGHPLFSLLTETADELGMPCYVIGGYVRDIFLQRASKDIDVVTVGSGIELARAFAAKLGKRAFLSVFSNFGTAQVKYKSHEIEFVGARRESYSHDSRKPIVEDGTLTDDQNRRDFTINALAICLNKECFGELVDPFGGIADLDAGLIRTPLDPDITFSDDPLRMMRAIRFATQLGFRIVDETFDAISRNRERIKIISGERIIDEMNKMMMSSRPSVGFLLLEKCGLLPIIFPELHTLKGVETVDGRGHKDNFFHTLAVLDQLSAKSDNLWLRWAAVFHDIAKPITKRYDAKLGWTFHNHNYVGAKMIPGIFRRMKLPMNEKMKFVQKMVELHMRPIALVEDEVTDSAVRRLLFDAGDDIDSLMLLCEADITSKNQEKVRRILNNFALVRTKLHDIEEKDRIRNFQPPITGEEIMTLFSLTPCRVVGEIKASIKDAILDGIIPNEREAAYRYMLGVASEKGLVPMKGTE</sequence>
<keyword evidence="5" id="KW-0479">Metal-binding</keyword>
<comment type="similarity">
    <text evidence="11">Belongs to the tRNA nucleotidyltransferase/poly(A) polymerase family.</text>
</comment>
<evidence type="ECO:0000259" key="12">
    <source>
        <dbReference type="Pfam" id="PF01743"/>
    </source>
</evidence>
<dbReference type="GO" id="GO:0016779">
    <property type="term" value="F:nucleotidyltransferase activity"/>
    <property type="evidence" value="ECO:0007669"/>
    <property type="project" value="UniProtKB-KW"/>
</dbReference>
<dbReference type="Pfam" id="PF12627">
    <property type="entry name" value="PolyA_pol_RNAbd"/>
    <property type="match status" value="1"/>
</dbReference>
<gene>
    <name evidence="15" type="ORF">IAD06_02345</name>
</gene>
<dbReference type="FunFam" id="3.30.460.10:FF:000033">
    <property type="entry name" value="Poly A polymerase head domain protein"/>
    <property type="match status" value="1"/>
</dbReference>
<keyword evidence="9" id="KW-0460">Magnesium</keyword>
<evidence type="ECO:0000256" key="10">
    <source>
        <dbReference type="ARBA" id="ARBA00022884"/>
    </source>
</evidence>
<dbReference type="GO" id="GO:0003723">
    <property type="term" value="F:RNA binding"/>
    <property type="evidence" value="ECO:0007669"/>
    <property type="project" value="UniProtKB-KW"/>
</dbReference>
<dbReference type="SUPFAM" id="SSF81301">
    <property type="entry name" value="Nucleotidyltransferase"/>
    <property type="match status" value="1"/>
</dbReference>
<name>A0A9D1GEV2_9BACT</name>
<protein>
    <submittedName>
        <fullName evidence="15">HD domain-containing protein</fullName>
    </submittedName>
</protein>
<evidence type="ECO:0000259" key="14">
    <source>
        <dbReference type="Pfam" id="PF12627"/>
    </source>
</evidence>
<dbReference type="GO" id="GO:0008033">
    <property type="term" value="P:tRNA processing"/>
    <property type="evidence" value="ECO:0007669"/>
    <property type="project" value="UniProtKB-KW"/>
</dbReference>
<dbReference type="InterPro" id="IPR050124">
    <property type="entry name" value="tRNA_CCA-adding_enzyme"/>
</dbReference>
<keyword evidence="4" id="KW-0548">Nucleotidyltransferase</keyword>
<dbReference type="PANTHER" id="PTHR47545:SF1">
    <property type="entry name" value="MULTIFUNCTIONAL CCA PROTEIN"/>
    <property type="match status" value="1"/>
</dbReference>
<dbReference type="EMBL" id="DVKT01000017">
    <property type="protein sequence ID" value="HIT38869.1"/>
    <property type="molecule type" value="Genomic_DNA"/>
</dbReference>
<evidence type="ECO:0000256" key="9">
    <source>
        <dbReference type="ARBA" id="ARBA00022842"/>
    </source>
</evidence>
<dbReference type="Gene3D" id="1.10.3090.10">
    <property type="entry name" value="cca-adding enzyme, domain 2"/>
    <property type="match status" value="1"/>
</dbReference>
<dbReference type="PANTHER" id="PTHR47545">
    <property type="entry name" value="MULTIFUNCTIONAL CCA PROTEIN"/>
    <property type="match status" value="1"/>
</dbReference>
<keyword evidence="2 11" id="KW-0808">Transferase</keyword>
<evidence type="ECO:0000313" key="15">
    <source>
        <dbReference type="EMBL" id="HIT38869.1"/>
    </source>
</evidence>
<evidence type="ECO:0000256" key="3">
    <source>
        <dbReference type="ARBA" id="ARBA00022694"/>
    </source>
</evidence>
<dbReference type="GO" id="GO:0042245">
    <property type="term" value="P:RNA repair"/>
    <property type="evidence" value="ECO:0007669"/>
    <property type="project" value="UniProtKB-KW"/>
</dbReference>
<dbReference type="InterPro" id="IPR002646">
    <property type="entry name" value="PolA_pol_head_dom"/>
</dbReference>
<feature type="domain" description="Poly A polymerase head" evidence="12">
    <location>
        <begin position="31"/>
        <end position="159"/>
    </location>
</feature>
<dbReference type="CDD" id="cd00077">
    <property type="entry name" value="HDc"/>
    <property type="match status" value="1"/>
</dbReference>
<dbReference type="Pfam" id="PF01743">
    <property type="entry name" value="PolyA_pol"/>
    <property type="match status" value="1"/>
</dbReference>